<dbReference type="Proteomes" id="UP001234297">
    <property type="component" value="Chromosome 12"/>
</dbReference>
<proteinExistence type="predicted"/>
<protein>
    <submittedName>
        <fullName evidence="1">Uncharacterized protein</fullName>
    </submittedName>
</protein>
<name>A0ACC2K3W3_PERAE</name>
<dbReference type="EMBL" id="CM056820">
    <property type="protein sequence ID" value="KAJ8615807.1"/>
    <property type="molecule type" value="Genomic_DNA"/>
</dbReference>
<reference evidence="1 2" key="1">
    <citation type="journal article" date="2022" name="Hortic Res">
        <title>A haplotype resolved chromosomal level avocado genome allows analysis of novel avocado genes.</title>
        <authorList>
            <person name="Nath O."/>
            <person name="Fletcher S.J."/>
            <person name="Hayward A."/>
            <person name="Shaw L.M."/>
            <person name="Masouleh A.K."/>
            <person name="Furtado A."/>
            <person name="Henry R.J."/>
            <person name="Mitter N."/>
        </authorList>
    </citation>
    <scope>NUCLEOTIDE SEQUENCE [LARGE SCALE GENOMIC DNA]</scope>
    <source>
        <strain evidence="2">cv. Hass</strain>
    </source>
</reference>
<evidence type="ECO:0000313" key="1">
    <source>
        <dbReference type="EMBL" id="KAJ8615807.1"/>
    </source>
</evidence>
<sequence length="92" mass="10094">MSSRYMLCFTAKLQNLTALQPQKGWDNGKEFDVMVECRGCNARTNIVVFAPANLTVTCPTCNKVGTIRTIEGYGEPLMHSGTMMDPSADAML</sequence>
<keyword evidence="2" id="KW-1185">Reference proteome</keyword>
<gene>
    <name evidence="1" type="ORF">MRB53_035179</name>
</gene>
<accession>A0ACC2K3W3</accession>
<comment type="caution">
    <text evidence="1">The sequence shown here is derived from an EMBL/GenBank/DDBJ whole genome shotgun (WGS) entry which is preliminary data.</text>
</comment>
<organism evidence="1 2">
    <name type="scientific">Persea americana</name>
    <name type="common">Avocado</name>
    <dbReference type="NCBI Taxonomy" id="3435"/>
    <lineage>
        <taxon>Eukaryota</taxon>
        <taxon>Viridiplantae</taxon>
        <taxon>Streptophyta</taxon>
        <taxon>Embryophyta</taxon>
        <taxon>Tracheophyta</taxon>
        <taxon>Spermatophyta</taxon>
        <taxon>Magnoliopsida</taxon>
        <taxon>Magnoliidae</taxon>
        <taxon>Laurales</taxon>
        <taxon>Lauraceae</taxon>
        <taxon>Persea</taxon>
    </lineage>
</organism>
<evidence type="ECO:0000313" key="2">
    <source>
        <dbReference type="Proteomes" id="UP001234297"/>
    </source>
</evidence>